<evidence type="ECO:0000259" key="12">
    <source>
        <dbReference type="PROSITE" id="PS50885"/>
    </source>
</evidence>
<feature type="transmembrane region" description="Helical" evidence="10">
    <location>
        <begin position="9"/>
        <end position="29"/>
    </location>
</feature>
<evidence type="ECO:0000313" key="13">
    <source>
        <dbReference type="EMBL" id="GGY16222.1"/>
    </source>
</evidence>
<dbReference type="CDD" id="cd12912">
    <property type="entry name" value="PDC2_MCP_like"/>
    <property type="match status" value="1"/>
</dbReference>
<dbReference type="SUPFAM" id="SSF58104">
    <property type="entry name" value="Methyl-accepting chemotaxis protein (MCP) signaling domain"/>
    <property type="match status" value="1"/>
</dbReference>
<dbReference type="EMBL" id="BMYX01000010">
    <property type="protein sequence ID" value="GGY16222.1"/>
    <property type="molecule type" value="Genomic_DNA"/>
</dbReference>
<feature type="domain" description="HAMP" evidence="12">
    <location>
        <begin position="294"/>
        <end position="348"/>
    </location>
</feature>
<evidence type="ECO:0000256" key="4">
    <source>
        <dbReference type="ARBA" id="ARBA00022692"/>
    </source>
</evidence>
<evidence type="ECO:0000256" key="10">
    <source>
        <dbReference type="SAM" id="Phobius"/>
    </source>
</evidence>
<organism evidence="13 14">
    <name type="scientific">Paludibacterium paludis</name>
    <dbReference type="NCBI Taxonomy" id="1225769"/>
    <lineage>
        <taxon>Bacteria</taxon>
        <taxon>Pseudomonadati</taxon>
        <taxon>Pseudomonadota</taxon>
        <taxon>Betaproteobacteria</taxon>
        <taxon>Neisseriales</taxon>
        <taxon>Chromobacteriaceae</taxon>
        <taxon>Paludibacterium</taxon>
    </lineage>
</organism>
<dbReference type="CDD" id="cd06225">
    <property type="entry name" value="HAMP"/>
    <property type="match status" value="1"/>
</dbReference>
<feature type="domain" description="Methyl-accepting transducer" evidence="11">
    <location>
        <begin position="353"/>
        <end position="589"/>
    </location>
</feature>
<evidence type="ECO:0000256" key="3">
    <source>
        <dbReference type="ARBA" id="ARBA00022500"/>
    </source>
</evidence>
<reference evidence="13" key="1">
    <citation type="journal article" date="2014" name="Int. J. Syst. Evol. Microbiol.">
        <title>Complete genome sequence of Corynebacterium casei LMG S-19264T (=DSM 44701T), isolated from a smear-ripened cheese.</title>
        <authorList>
            <consortium name="US DOE Joint Genome Institute (JGI-PGF)"/>
            <person name="Walter F."/>
            <person name="Albersmeier A."/>
            <person name="Kalinowski J."/>
            <person name="Ruckert C."/>
        </authorList>
    </citation>
    <scope>NUCLEOTIDE SEQUENCE</scope>
    <source>
        <strain evidence="13">KCTC 32182</strain>
    </source>
</reference>
<evidence type="ECO:0000256" key="2">
    <source>
        <dbReference type="ARBA" id="ARBA00022475"/>
    </source>
</evidence>
<evidence type="ECO:0000256" key="8">
    <source>
        <dbReference type="ARBA" id="ARBA00029447"/>
    </source>
</evidence>
<dbReference type="InterPro" id="IPR004090">
    <property type="entry name" value="Chemotax_Me-accpt_rcpt"/>
</dbReference>
<keyword evidence="4 10" id="KW-0812">Transmembrane</keyword>
<dbReference type="PANTHER" id="PTHR32089:SF117">
    <property type="entry name" value="METHYL ACCEPTING SENSORY TRANSDUCER WITH CACHE_1 SMALL MOLECULE BINDING DOMAIN"/>
    <property type="match status" value="1"/>
</dbReference>
<feature type="transmembrane region" description="Helical" evidence="10">
    <location>
        <begin position="270"/>
        <end position="301"/>
    </location>
</feature>
<dbReference type="Pfam" id="PF02743">
    <property type="entry name" value="dCache_1"/>
    <property type="match status" value="1"/>
</dbReference>
<dbReference type="SMART" id="SM00304">
    <property type="entry name" value="HAMP"/>
    <property type="match status" value="1"/>
</dbReference>
<dbReference type="PROSITE" id="PS50885">
    <property type="entry name" value="HAMP"/>
    <property type="match status" value="1"/>
</dbReference>
<protein>
    <submittedName>
        <fullName evidence="13">Methyl-accepting chemotaxis protein</fullName>
    </submittedName>
</protein>
<dbReference type="PANTHER" id="PTHR32089">
    <property type="entry name" value="METHYL-ACCEPTING CHEMOTAXIS PROTEIN MCPB"/>
    <property type="match status" value="1"/>
</dbReference>
<keyword evidence="2" id="KW-1003">Cell membrane</keyword>
<dbReference type="InterPro" id="IPR029151">
    <property type="entry name" value="Sensor-like_sf"/>
</dbReference>
<keyword evidence="7 9" id="KW-0807">Transducer</keyword>
<dbReference type="Pfam" id="PF00672">
    <property type="entry name" value="HAMP"/>
    <property type="match status" value="1"/>
</dbReference>
<keyword evidence="3" id="KW-0145">Chemotaxis</keyword>
<dbReference type="GO" id="GO:0006935">
    <property type="term" value="P:chemotaxis"/>
    <property type="evidence" value="ECO:0007669"/>
    <property type="project" value="UniProtKB-KW"/>
</dbReference>
<evidence type="ECO:0000256" key="7">
    <source>
        <dbReference type="ARBA" id="ARBA00023224"/>
    </source>
</evidence>
<gene>
    <name evidence="13" type="ORF">GCM10011289_19300</name>
</gene>
<dbReference type="PROSITE" id="PS50111">
    <property type="entry name" value="CHEMOTAXIS_TRANSDUC_2"/>
    <property type="match status" value="1"/>
</dbReference>
<dbReference type="SMART" id="SM00283">
    <property type="entry name" value="MA"/>
    <property type="match status" value="1"/>
</dbReference>
<dbReference type="AlphaFoldDB" id="A0A918P338"/>
<name>A0A918P338_9NEIS</name>
<accession>A0A918P338</accession>
<evidence type="ECO:0000256" key="5">
    <source>
        <dbReference type="ARBA" id="ARBA00022989"/>
    </source>
</evidence>
<dbReference type="RefSeq" id="WP_189533747.1">
    <property type="nucleotide sequence ID" value="NZ_BMYX01000010.1"/>
</dbReference>
<dbReference type="Pfam" id="PF00015">
    <property type="entry name" value="MCPsignal"/>
    <property type="match status" value="1"/>
</dbReference>
<dbReference type="CDD" id="cd11386">
    <property type="entry name" value="MCP_signal"/>
    <property type="match status" value="1"/>
</dbReference>
<dbReference type="CDD" id="cd12913">
    <property type="entry name" value="PDC1_MCP_like"/>
    <property type="match status" value="1"/>
</dbReference>
<dbReference type="GO" id="GO:0005886">
    <property type="term" value="C:plasma membrane"/>
    <property type="evidence" value="ECO:0007669"/>
    <property type="project" value="UniProtKB-SubCell"/>
</dbReference>
<comment type="similarity">
    <text evidence="8">Belongs to the methyl-accepting chemotaxis (MCP) protein family.</text>
</comment>
<keyword evidence="14" id="KW-1185">Reference proteome</keyword>
<keyword evidence="5 10" id="KW-1133">Transmembrane helix</keyword>
<dbReference type="InterPro" id="IPR003660">
    <property type="entry name" value="HAMP_dom"/>
</dbReference>
<evidence type="ECO:0000313" key="14">
    <source>
        <dbReference type="Proteomes" id="UP000645257"/>
    </source>
</evidence>
<keyword evidence="6 10" id="KW-0472">Membrane</keyword>
<comment type="subcellular location">
    <subcellularLocation>
        <location evidence="1">Cell membrane</location>
        <topology evidence="1">Multi-pass membrane protein</topology>
    </subcellularLocation>
</comment>
<proteinExistence type="inferred from homology"/>
<reference evidence="13" key="2">
    <citation type="submission" date="2020-09" db="EMBL/GenBank/DDBJ databases">
        <authorList>
            <person name="Sun Q."/>
            <person name="Kim S."/>
        </authorList>
    </citation>
    <scope>NUCLEOTIDE SEQUENCE</scope>
    <source>
        <strain evidence="13">KCTC 32182</strain>
    </source>
</reference>
<dbReference type="Gene3D" id="3.30.450.20">
    <property type="entry name" value="PAS domain"/>
    <property type="match status" value="2"/>
</dbReference>
<evidence type="ECO:0000259" key="11">
    <source>
        <dbReference type="PROSITE" id="PS50111"/>
    </source>
</evidence>
<dbReference type="GO" id="GO:0004888">
    <property type="term" value="F:transmembrane signaling receptor activity"/>
    <property type="evidence" value="ECO:0007669"/>
    <property type="project" value="InterPro"/>
</dbReference>
<evidence type="ECO:0000256" key="6">
    <source>
        <dbReference type="ARBA" id="ARBA00023136"/>
    </source>
</evidence>
<comment type="caution">
    <text evidence="13">The sequence shown here is derived from an EMBL/GenBank/DDBJ whole genome shotgun (WGS) entry which is preliminary data.</text>
</comment>
<dbReference type="FunFam" id="1.10.287.950:FF:000001">
    <property type="entry name" value="Methyl-accepting chemotaxis sensory transducer"/>
    <property type="match status" value="1"/>
</dbReference>
<dbReference type="GO" id="GO:0007165">
    <property type="term" value="P:signal transduction"/>
    <property type="evidence" value="ECO:0007669"/>
    <property type="project" value="UniProtKB-KW"/>
</dbReference>
<dbReference type="PRINTS" id="PR00260">
    <property type="entry name" value="CHEMTRNSDUCR"/>
</dbReference>
<dbReference type="Gene3D" id="1.10.287.950">
    <property type="entry name" value="Methyl-accepting chemotaxis protein"/>
    <property type="match status" value="1"/>
</dbReference>
<dbReference type="InterPro" id="IPR033479">
    <property type="entry name" value="dCache_1"/>
</dbReference>
<evidence type="ECO:0000256" key="9">
    <source>
        <dbReference type="PROSITE-ProRule" id="PRU00284"/>
    </source>
</evidence>
<evidence type="ECO:0000256" key="1">
    <source>
        <dbReference type="ARBA" id="ARBA00004651"/>
    </source>
</evidence>
<dbReference type="InterPro" id="IPR004089">
    <property type="entry name" value="MCPsignal_dom"/>
</dbReference>
<dbReference type="Proteomes" id="UP000645257">
    <property type="component" value="Unassembled WGS sequence"/>
</dbReference>
<dbReference type="SUPFAM" id="SSF103190">
    <property type="entry name" value="Sensory domain-like"/>
    <property type="match status" value="1"/>
</dbReference>
<sequence length="625" mass="67732">MKSLKNRLIALNAALMAIFGLVLVTMAFFQMRSEILHGLDQEFNAVLYGQQSVISTWLDDKLRVVEGQSHILGKPDANPHLKQAVVTGGFLDIYAGYEDGHGLFASDWVMPQGYDIRTRDWYTQAKNAGKTVINGPYVDADSKKLTLTIASPYKVNGSLAGVVAGDITVENVVKAVLSTKLRAGGYTFLVNRAGTVIAHPQADLTLKPLSTLNPQLTGEYLQRIEKEDVLQEVDMNGDTMMFQVLSVPGTDWMIGMAVSKSAVMEPLTKLVYTIAGLFALVFLVMTPVASFILSSMLAGLIRLRNAMVDISHGEGDLTMRLDETGSIELAETAQSFNLFVSQLQTMFVRLRDEASSLIGGVQEVSHLVGGVAESSRQMSDVSSSNAATLEEITVSISHIADSAHQADSMVNETEVRLQDNAESITRLSQGMESTVGSVRGLEGMLASLDKRSQEISGITNVIRDIADQTNLLALNAAIEAARAGEQGRGFAVVADEVRKLAERTAQATLEISSMVTAIRQETNRAVEDMNSTVASVDEGVNLTRDAVEGIRSIRETMEEVVNKMHEIAHSTNEQHNASTLIAQSTETINGRILENDDMLQNVSTELGQLASAAGQMQAAFERFKL</sequence>